<evidence type="ECO:0000313" key="2">
    <source>
        <dbReference type="EMBL" id="GGO34919.1"/>
    </source>
</evidence>
<keyword evidence="3" id="KW-1185">Reference proteome</keyword>
<feature type="region of interest" description="Disordered" evidence="1">
    <location>
        <begin position="827"/>
        <end position="846"/>
    </location>
</feature>
<name>A0ABQ2LHY7_9ACTN</name>
<evidence type="ECO:0008006" key="4">
    <source>
        <dbReference type="Google" id="ProtNLM"/>
    </source>
</evidence>
<dbReference type="RefSeq" id="WP_189172601.1">
    <property type="nucleotide sequence ID" value="NZ_BMNG01000001.1"/>
</dbReference>
<evidence type="ECO:0000313" key="3">
    <source>
        <dbReference type="Proteomes" id="UP000656881"/>
    </source>
</evidence>
<organism evidence="2 3">
    <name type="scientific">Streptomyces lasiicapitis</name>
    <dbReference type="NCBI Taxonomy" id="1923961"/>
    <lineage>
        <taxon>Bacteria</taxon>
        <taxon>Bacillati</taxon>
        <taxon>Actinomycetota</taxon>
        <taxon>Actinomycetes</taxon>
        <taxon>Kitasatosporales</taxon>
        <taxon>Streptomycetaceae</taxon>
        <taxon>Streptomyces</taxon>
    </lineage>
</organism>
<dbReference type="InterPro" id="IPR011990">
    <property type="entry name" value="TPR-like_helical_dom_sf"/>
</dbReference>
<sequence length="846" mass="93234">MTDRLPDEPMFFVDPHWRHTLPRDTKWLLKEHVGRPILELYGPSGAGNSLAAAKVVRAADRKGRVAARWVPVLRCDTAPELVLLRLLETLGATPEPLFGMLLAAPDDLAPMLTALCREQLMLRSVVVLDGVPRGEPGIALLRLVARTLQGTNSRAVATSRSRHAVPGLRLTSHRVWTRPRFDERYEEARTRRGGTARSLLDALGRWQGEEFTVPVATALCSVDCREAVRSLHIDGLLQQPWPGRYRLHPALRPETHPESDASQEAESAASLDTALARTVIEGHADVREGTDAYADLALRLLCRRAPEAPALMGVLEPHLTGKRGLFRLLRLKQSLWHATGDWEPVRILAAVSARETGNPLQASHALKPQRSPRAALEDAVTQHHTGRLAVAATALDEIPADVPNGWVLHTRAAILCDMGDLQGADRLLRRAVEAHQVKGDPRGEAWAVHHYGRLRLLRGDPEEARKRLETALHMFIGIGDLRGEAWVKTELGRVQLFGGACEEAIEGLRAARALHKSNRDVRGAAWTLLYTGLARVDLGRPERAKDVFTQAFMEFRGIPDLLGAAWAEHFLGILPWFGGEAPWSNAELFLRRAHTDFNALGCPHGLAWSTLELAEFRRHARTRPRQALDEEYGAARVEFEAIDDRAGEQWVASARYADAPASLAFPRRKSRQLSDFYPPHVLRDYTQAPDAAIPFAARYTIPERGVHVGRGTPAAAESHVRLLLLDNDKATTGTASRIALHITPGPDHPWSTPAAVLPWLTARATPLTAADIEPVHAVTLKPSPPDPDGAEFLFTPRRAGRHRLLLTIEDSATATVLQQVETYIDVTDGEHGAPDDALSPEALRRA</sequence>
<reference evidence="3" key="1">
    <citation type="journal article" date="2019" name="Int. J. Syst. Evol. Microbiol.">
        <title>The Global Catalogue of Microorganisms (GCM) 10K type strain sequencing project: providing services to taxonomists for standard genome sequencing and annotation.</title>
        <authorList>
            <consortium name="The Broad Institute Genomics Platform"/>
            <consortium name="The Broad Institute Genome Sequencing Center for Infectious Disease"/>
            <person name="Wu L."/>
            <person name="Ma J."/>
        </authorList>
    </citation>
    <scope>NUCLEOTIDE SEQUENCE [LARGE SCALE GENOMIC DNA]</scope>
    <source>
        <strain evidence="3">CGMCC 4.7349</strain>
    </source>
</reference>
<evidence type="ECO:0000256" key="1">
    <source>
        <dbReference type="SAM" id="MobiDB-lite"/>
    </source>
</evidence>
<dbReference type="Pfam" id="PF13424">
    <property type="entry name" value="TPR_12"/>
    <property type="match status" value="1"/>
</dbReference>
<dbReference type="SUPFAM" id="SSF48452">
    <property type="entry name" value="TPR-like"/>
    <property type="match status" value="1"/>
</dbReference>
<gene>
    <name evidence="2" type="ORF">GCM10012286_04760</name>
</gene>
<dbReference type="Proteomes" id="UP000656881">
    <property type="component" value="Unassembled WGS sequence"/>
</dbReference>
<dbReference type="InterPro" id="IPR027417">
    <property type="entry name" value="P-loop_NTPase"/>
</dbReference>
<proteinExistence type="predicted"/>
<dbReference type="PANTHER" id="PTHR47691">
    <property type="entry name" value="REGULATOR-RELATED"/>
    <property type="match status" value="1"/>
</dbReference>
<dbReference type="EMBL" id="BMNG01000001">
    <property type="protein sequence ID" value="GGO34919.1"/>
    <property type="molecule type" value="Genomic_DNA"/>
</dbReference>
<dbReference type="Gene3D" id="1.25.40.10">
    <property type="entry name" value="Tetratricopeptide repeat domain"/>
    <property type="match status" value="1"/>
</dbReference>
<accession>A0ABQ2LHY7</accession>
<comment type="caution">
    <text evidence="2">The sequence shown here is derived from an EMBL/GenBank/DDBJ whole genome shotgun (WGS) entry which is preliminary data.</text>
</comment>
<dbReference type="PANTHER" id="PTHR47691:SF3">
    <property type="entry name" value="HTH-TYPE TRANSCRIPTIONAL REGULATOR RV0890C-RELATED"/>
    <property type="match status" value="1"/>
</dbReference>
<dbReference type="Gene3D" id="3.40.50.300">
    <property type="entry name" value="P-loop containing nucleotide triphosphate hydrolases"/>
    <property type="match status" value="1"/>
</dbReference>
<protein>
    <recommendedName>
        <fullName evidence="4">Tetratricopeptide repeat protein</fullName>
    </recommendedName>
</protein>